<name>U4LJF7_PYROM</name>
<keyword evidence="4 10" id="KW-0479">Metal-binding</keyword>
<comment type="cofactor">
    <cofactor evidence="1 10 11">
        <name>Mg(2+)</name>
        <dbReference type="ChEBI" id="CHEBI:18420"/>
    </cofactor>
</comment>
<evidence type="ECO:0000313" key="13">
    <source>
        <dbReference type="Proteomes" id="UP000018144"/>
    </source>
</evidence>
<organism evidence="12 13">
    <name type="scientific">Pyronema omphalodes (strain CBS 100304)</name>
    <name type="common">Pyronema confluens</name>
    <dbReference type="NCBI Taxonomy" id="1076935"/>
    <lineage>
        <taxon>Eukaryota</taxon>
        <taxon>Fungi</taxon>
        <taxon>Dikarya</taxon>
        <taxon>Ascomycota</taxon>
        <taxon>Pezizomycotina</taxon>
        <taxon>Pezizomycetes</taxon>
        <taxon>Pezizales</taxon>
        <taxon>Pyronemataceae</taxon>
        <taxon>Pyronema</taxon>
    </lineage>
</organism>
<evidence type="ECO:0000256" key="4">
    <source>
        <dbReference type="ARBA" id="ARBA00022723"/>
    </source>
</evidence>
<dbReference type="PANTHER" id="PTHR43200:SF6">
    <property type="entry name" value="3'(2'),5'-BISPHOSPHATE NUCLEOTIDASE"/>
    <property type="match status" value="1"/>
</dbReference>
<evidence type="ECO:0000256" key="11">
    <source>
        <dbReference type="RuleBase" id="RU368076"/>
    </source>
</evidence>
<dbReference type="InterPro" id="IPR020550">
    <property type="entry name" value="Inositol_monophosphatase_CS"/>
</dbReference>
<dbReference type="PRINTS" id="PR00377">
    <property type="entry name" value="IMPHPHTASES"/>
</dbReference>
<dbReference type="EMBL" id="HF935629">
    <property type="protein sequence ID" value="CCX31692.1"/>
    <property type="molecule type" value="Genomic_DNA"/>
</dbReference>
<feature type="binding site" evidence="10">
    <location>
        <position position="136"/>
    </location>
    <ligand>
        <name>Mg(2+)</name>
        <dbReference type="ChEBI" id="CHEBI:18420"/>
        <label>1</label>
        <note>catalytic</note>
    </ligand>
</feature>
<protein>
    <recommendedName>
        <fullName evidence="3 11">3'(2'),5'-bisphosphate nucleotidase</fullName>
        <ecNumber evidence="3 11">3.1.3.7</ecNumber>
    </recommendedName>
</protein>
<comment type="similarity">
    <text evidence="2 11">Belongs to the inositol monophosphatase superfamily.</text>
</comment>
<sequence>MAANYAVERKIAELAVRRASILTNKTFHSLVKGTVSKEDKSPVTIGDFGAQSAVIGAVLHAFPGDAVVGEEDADVLRQDENTRTLVWDLVKGAVEESAALNGEIGTIQTAEEMMDLIDRGNSEGGPKGRIWALDPIDGTKGFLRGGQYAVCLALMVDGEVVVGAMGCPNLPVDPANPDGERGVLFSTAKGAGAIQKPLNSSLDVEGTPIAMNKVTDLSQASFCESVEAGHSSHGQQAAIAKALGITKDSVRMDSQAKYGSIARGDGDIYLRLPTSKSYQEKIWDHAAGKLLVEEAGGVVTDSVGKTLDFSIGRTLRDNKGVVAAEKDVHQQVLDAVMAELSKASL</sequence>
<dbReference type="OMA" id="MSYQQER"/>
<evidence type="ECO:0000256" key="5">
    <source>
        <dbReference type="ARBA" id="ARBA00022801"/>
    </source>
</evidence>
<dbReference type="GO" id="GO:0008441">
    <property type="term" value="F:3'(2'),5'-bisphosphate nucleotidase activity"/>
    <property type="evidence" value="ECO:0007669"/>
    <property type="project" value="UniProtKB-UniRule"/>
</dbReference>
<evidence type="ECO:0000256" key="3">
    <source>
        <dbReference type="ARBA" id="ARBA00012633"/>
    </source>
</evidence>
<feature type="binding site" evidence="10">
    <location>
        <position position="137"/>
    </location>
    <ligand>
        <name>Mg(2+)</name>
        <dbReference type="ChEBI" id="CHEBI:18420"/>
        <label>1</label>
        <note>catalytic</note>
    </ligand>
</feature>
<dbReference type="NCBIfam" id="TIGR01330">
    <property type="entry name" value="bisphos_HAL2"/>
    <property type="match status" value="1"/>
</dbReference>
<dbReference type="InterPro" id="IPR000760">
    <property type="entry name" value="Inositol_monophosphatase-like"/>
</dbReference>
<dbReference type="OrthoDB" id="411145at2759"/>
<dbReference type="AlphaFoldDB" id="U4LJF7"/>
<feature type="binding site" evidence="10">
    <location>
        <position position="134"/>
    </location>
    <ligand>
        <name>Mg(2+)</name>
        <dbReference type="ChEBI" id="CHEBI:18420"/>
        <label>1</label>
        <note>catalytic</note>
    </ligand>
</feature>
<evidence type="ECO:0000256" key="8">
    <source>
        <dbReference type="ARBA" id="ARBA00044479"/>
    </source>
</evidence>
<dbReference type="Proteomes" id="UP000018144">
    <property type="component" value="Unassembled WGS sequence"/>
</dbReference>
<dbReference type="InterPro" id="IPR051090">
    <property type="entry name" value="Inositol_monoP_superfamily"/>
</dbReference>
<feature type="binding site" evidence="10">
    <location>
        <position position="284"/>
    </location>
    <ligand>
        <name>Mg(2+)</name>
        <dbReference type="ChEBI" id="CHEBI:18420"/>
        <label>1</label>
        <note>catalytic</note>
    </ligand>
</feature>
<evidence type="ECO:0000256" key="10">
    <source>
        <dbReference type="PIRSR" id="PIRSR600760-2"/>
    </source>
</evidence>
<dbReference type="Gene3D" id="3.40.190.80">
    <property type="match status" value="1"/>
</dbReference>
<keyword evidence="13" id="KW-1185">Reference proteome</keyword>
<dbReference type="Gene3D" id="3.30.540.10">
    <property type="entry name" value="Fructose-1,6-Bisphosphatase, subunit A, domain 1"/>
    <property type="match status" value="1"/>
</dbReference>
<dbReference type="GO" id="GO:0046854">
    <property type="term" value="P:phosphatidylinositol phosphate biosynthetic process"/>
    <property type="evidence" value="ECO:0007669"/>
    <property type="project" value="InterPro"/>
</dbReference>
<dbReference type="PANTHER" id="PTHR43200">
    <property type="entry name" value="PHOSPHATASE"/>
    <property type="match status" value="1"/>
</dbReference>
<evidence type="ECO:0000256" key="2">
    <source>
        <dbReference type="ARBA" id="ARBA00009759"/>
    </source>
</evidence>
<proteinExistence type="inferred from homology"/>
<dbReference type="CDD" id="cd01517">
    <property type="entry name" value="PAP_phosphatase"/>
    <property type="match status" value="1"/>
</dbReference>
<dbReference type="GO" id="GO:0043647">
    <property type="term" value="P:inositol phosphate metabolic process"/>
    <property type="evidence" value="ECO:0007669"/>
    <property type="project" value="UniProtKB-UniRule"/>
</dbReference>
<accession>U4LJF7</accession>
<evidence type="ECO:0000256" key="1">
    <source>
        <dbReference type="ARBA" id="ARBA00001946"/>
    </source>
</evidence>
<comment type="catalytic activity">
    <reaction evidence="7">
        <text>adenosine 2',5'-bisphosphate + H2O = AMP + phosphate</text>
        <dbReference type="Rhea" id="RHEA:77643"/>
        <dbReference type="ChEBI" id="CHEBI:15377"/>
        <dbReference type="ChEBI" id="CHEBI:43474"/>
        <dbReference type="ChEBI" id="CHEBI:194156"/>
        <dbReference type="ChEBI" id="CHEBI:456215"/>
        <dbReference type="EC" id="3.1.3.7"/>
    </reaction>
    <physiologicalReaction direction="left-to-right" evidence="7">
        <dbReference type="Rhea" id="RHEA:77644"/>
    </physiologicalReaction>
</comment>
<evidence type="ECO:0000256" key="7">
    <source>
        <dbReference type="ARBA" id="ARBA00044466"/>
    </source>
</evidence>
<dbReference type="SUPFAM" id="SSF56655">
    <property type="entry name" value="Carbohydrate phosphatase"/>
    <property type="match status" value="1"/>
</dbReference>
<comment type="function">
    <text evidence="11">Converts adenosine 3'-phosphate 5'-phosphosulfate (PAPS) to adenosine 5'-phosphosulfate (APS) and 3'(2')-phosphoadenosine 5'-phosphate (PAP) to AMP.</text>
</comment>
<dbReference type="Pfam" id="PF00459">
    <property type="entry name" value="Inositol_P"/>
    <property type="match status" value="1"/>
</dbReference>
<dbReference type="GO" id="GO:0046872">
    <property type="term" value="F:metal ion binding"/>
    <property type="evidence" value="ECO:0007669"/>
    <property type="project" value="UniProtKB-UniRule"/>
</dbReference>
<evidence type="ECO:0000256" key="6">
    <source>
        <dbReference type="ARBA" id="ARBA00022842"/>
    </source>
</evidence>
<gene>
    <name evidence="12" type="ORF">PCON_11215</name>
</gene>
<dbReference type="eggNOG" id="KOG1528">
    <property type="taxonomic scope" value="Eukaryota"/>
</dbReference>
<evidence type="ECO:0000313" key="12">
    <source>
        <dbReference type="EMBL" id="CCX31692.1"/>
    </source>
</evidence>
<dbReference type="InterPro" id="IPR006239">
    <property type="entry name" value="DPNP"/>
</dbReference>
<dbReference type="FunFam" id="3.40.190.80:FF:000003">
    <property type="entry name" value="PAP-specific phosphatase HAL2-like"/>
    <property type="match status" value="1"/>
</dbReference>
<comment type="catalytic activity">
    <reaction evidence="9">
        <text>3'-phosphoadenylyl sulfate + H2O = adenosine 5'-phosphosulfate + phosphate</text>
        <dbReference type="Rhea" id="RHEA:77639"/>
        <dbReference type="ChEBI" id="CHEBI:15377"/>
        <dbReference type="ChEBI" id="CHEBI:43474"/>
        <dbReference type="ChEBI" id="CHEBI:58243"/>
        <dbReference type="ChEBI" id="CHEBI:58339"/>
        <dbReference type="EC" id="3.1.3.7"/>
    </reaction>
    <physiologicalReaction direction="left-to-right" evidence="9">
        <dbReference type="Rhea" id="RHEA:77640"/>
    </physiologicalReaction>
</comment>
<reference evidence="12 13" key="1">
    <citation type="journal article" date="2013" name="PLoS Genet.">
        <title>The genome and development-dependent transcriptomes of Pyronema confluens: a window into fungal evolution.</title>
        <authorList>
            <person name="Traeger S."/>
            <person name="Altegoer F."/>
            <person name="Freitag M."/>
            <person name="Gabaldon T."/>
            <person name="Kempken F."/>
            <person name="Kumar A."/>
            <person name="Marcet-Houben M."/>
            <person name="Poggeler S."/>
            <person name="Stajich J.E."/>
            <person name="Nowrousian M."/>
        </authorList>
    </citation>
    <scope>NUCLEOTIDE SEQUENCE [LARGE SCALE GENOMIC DNA]</scope>
    <source>
        <strain evidence="13">CBS 100304</strain>
        <tissue evidence="12">Vegetative mycelium</tissue>
    </source>
</reference>
<dbReference type="EC" id="3.1.3.7" evidence="3 11"/>
<dbReference type="InterPro" id="IPR020583">
    <property type="entry name" value="Inositol_monoP_metal-BS"/>
</dbReference>
<evidence type="ECO:0000256" key="9">
    <source>
        <dbReference type="ARBA" id="ARBA00044484"/>
    </source>
</evidence>
<keyword evidence="6 10" id="KW-0460">Magnesium</keyword>
<comment type="catalytic activity">
    <reaction evidence="8">
        <text>adenosine 3',5'-bisphosphate + H2O = AMP + phosphate</text>
        <dbReference type="Rhea" id="RHEA:10040"/>
        <dbReference type="ChEBI" id="CHEBI:15377"/>
        <dbReference type="ChEBI" id="CHEBI:43474"/>
        <dbReference type="ChEBI" id="CHEBI:58343"/>
        <dbReference type="ChEBI" id="CHEBI:456215"/>
        <dbReference type="EC" id="3.1.3.7"/>
    </reaction>
    <physiologicalReaction direction="left-to-right" evidence="8">
        <dbReference type="Rhea" id="RHEA:10041"/>
    </physiologicalReaction>
</comment>
<dbReference type="GO" id="GO:0000103">
    <property type="term" value="P:sulfate assimilation"/>
    <property type="evidence" value="ECO:0007669"/>
    <property type="project" value="TreeGrafter"/>
</dbReference>
<dbReference type="PROSITE" id="PS00629">
    <property type="entry name" value="IMP_1"/>
    <property type="match status" value="1"/>
</dbReference>
<keyword evidence="5 11" id="KW-0378">Hydrolase</keyword>
<feature type="binding site" evidence="10">
    <location>
        <position position="70"/>
    </location>
    <ligand>
        <name>Mg(2+)</name>
        <dbReference type="ChEBI" id="CHEBI:18420"/>
        <label>1</label>
        <note>catalytic</note>
    </ligand>
</feature>
<dbReference type="STRING" id="1076935.U4LJF7"/>
<dbReference type="PROSITE" id="PS00630">
    <property type="entry name" value="IMP_2"/>
    <property type="match status" value="1"/>
</dbReference>